<gene>
    <name evidence="2" type="ORF">CBM15_11195</name>
</gene>
<comment type="caution">
    <text evidence="2">The sequence shown here is derived from an EMBL/GenBank/DDBJ whole genome shotgun (WGS) entry which is preliminary data.</text>
</comment>
<dbReference type="Gene3D" id="1.50.10.10">
    <property type="match status" value="1"/>
</dbReference>
<dbReference type="InterPro" id="IPR008928">
    <property type="entry name" value="6-hairpin_glycosidase_sf"/>
</dbReference>
<organism evidence="2 3">
    <name type="scientific">Solibacillus kalamii</name>
    <dbReference type="NCBI Taxonomy" id="1748298"/>
    <lineage>
        <taxon>Bacteria</taxon>
        <taxon>Bacillati</taxon>
        <taxon>Bacillota</taxon>
        <taxon>Bacilli</taxon>
        <taxon>Bacillales</taxon>
        <taxon>Caryophanaceae</taxon>
        <taxon>Solibacillus</taxon>
    </lineage>
</organism>
<dbReference type="EMBL" id="NHNT01000007">
    <property type="protein sequence ID" value="OUZ38673.1"/>
    <property type="molecule type" value="Genomic_DNA"/>
</dbReference>
<reference evidence="2 3" key="1">
    <citation type="journal article" date="2017" name="Int. J. Syst. Evol. Microbiol.">
        <title>Solibacillus kalamii sp. nov., isolated from a high-efficiency particulate arrestance filter system used in the International Space Station.</title>
        <authorList>
            <person name="Checinska Sielaff A."/>
            <person name="Kumar R.M."/>
            <person name="Pal D."/>
            <person name="Mayilraj S."/>
            <person name="Venkateswaran K."/>
        </authorList>
    </citation>
    <scope>NUCLEOTIDE SEQUENCE [LARGE SCALE GENOMIC DNA]</scope>
    <source>
        <strain evidence="2 3">ISSFR-015</strain>
    </source>
</reference>
<dbReference type="PANTHER" id="PTHR33886">
    <property type="entry name" value="UNSATURATED RHAMNOGALACTURONAN HYDROLASE (EUROFUNG)"/>
    <property type="match status" value="1"/>
</dbReference>
<protein>
    <submittedName>
        <fullName evidence="2">Glycoside hydrolase 105 family protein</fullName>
    </submittedName>
</protein>
<dbReference type="InterPro" id="IPR012341">
    <property type="entry name" value="6hp_glycosidase-like_sf"/>
</dbReference>
<name>A0ABX3ZGH8_9BACL</name>
<dbReference type="PANTHER" id="PTHR33886:SF8">
    <property type="entry name" value="UNSATURATED RHAMNOGALACTURONAN HYDROLASE (EUROFUNG)"/>
    <property type="match status" value="1"/>
</dbReference>
<evidence type="ECO:0000313" key="2">
    <source>
        <dbReference type="EMBL" id="OUZ38673.1"/>
    </source>
</evidence>
<dbReference type="GO" id="GO:0016787">
    <property type="term" value="F:hydrolase activity"/>
    <property type="evidence" value="ECO:0007669"/>
    <property type="project" value="UniProtKB-KW"/>
</dbReference>
<sequence>MRTTSENITVNTPLALAEKACKAIMDTYTPDQLPPAKSFHYHQGVFLYGMLRVWEATGDQQYFDYIKGYIDSLIDEEGNLYFARDELDSVQAGILLFPLYEQTKDRRYLVVAKKLRHLLYSINQTTEGGFWHKDKYPYQMWLDGLFMAAPFMLMYNEHFIEEELVLNVVRQEKLMRSHMKDENTGLLFHAWDEKKAQPWANKETGCSPEFWGRSVGWYGTALVDILELINGSRGQEEMEQSLKDLVPAITKFQDGETGLWYQIVDKGALDDNWLESSCSSLFIYFIAKAIKLGLVDDSYQQVVNKAYDGLIEHMVDVQEDVANLKGICIGTSAGVYDYYVDRPTSENDLHGMGAFILASMALHDITAKQ</sequence>
<dbReference type="InterPro" id="IPR010905">
    <property type="entry name" value="Glyco_hydro_88"/>
</dbReference>
<keyword evidence="1 2" id="KW-0378">Hydrolase</keyword>
<dbReference type="Pfam" id="PF07470">
    <property type="entry name" value="Glyco_hydro_88"/>
    <property type="match status" value="1"/>
</dbReference>
<dbReference type="RefSeq" id="WP_087617576.1">
    <property type="nucleotide sequence ID" value="NZ_JAFBEY010000005.1"/>
</dbReference>
<evidence type="ECO:0000256" key="1">
    <source>
        <dbReference type="ARBA" id="ARBA00022801"/>
    </source>
</evidence>
<accession>A0ABX3ZGH8</accession>
<evidence type="ECO:0000313" key="3">
    <source>
        <dbReference type="Proteomes" id="UP000196594"/>
    </source>
</evidence>
<keyword evidence="3" id="KW-1185">Reference proteome</keyword>
<dbReference type="Proteomes" id="UP000196594">
    <property type="component" value="Unassembled WGS sequence"/>
</dbReference>
<dbReference type="InterPro" id="IPR052043">
    <property type="entry name" value="PolySaccharide_Degr_Enz"/>
</dbReference>
<dbReference type="SUPFAM" id="SSF48208">
    <property type="entry name" value="Six-hairpin glycosidases"/>
    <property type="match status" value="1"/>
</dbReference>
<proteinExistence type="predicted"/>